<evidence type="ECO:0000256" key="5">
    <source>
        <dbReference type="SAM" id="SignalP"/>
    </source>
</evidence>
<dbReference type="GO" id="GO:0009897">
    <property type="term" value="C:external side of plasma membrane"/>
    <property type="evidence" value="ECO:0007669"/>
    <property type="project" value="TreeGrafter"/>
</dbReference>
<proteinExistence type="predicted"/>
<keyword evidence="4" id="KW-1133">Transmembrane helix</keyword>
<feature type="region of interest" description="Disordered" evidence="3">
    <location>
        <begin position="589"/>
        <end position="609"/>
    </location>
</feature>
<accession>A0A7S1YCL7</accession>
<evidence type="ECO:0000256" key="4">
    <source>
        <dbReference type="SAM" id="Phobius"/>
    </source>
</evidence>
<reference evidence="6" key="1">
    <citation type="submission" date="2021-01" db="EMBL/GenBank/DDBJ databases">
        <authorList>
            <person name="Corre E."/>
            <person name="Pelletier E."/>
            <person name="Niang G."/>
            <person name="Scheremetjew M."/>
            <person name="Finn R."/>
            <person name="Kale V."/>
            <person name="Holt S."/>
            <person name="Cochrane G."/>
            <person name="Meng A."/>
            <person name="Brown T."/>
            <person name="Cohen L."/>
        </authorList>
    </citation>
    <scope>NUCLEOTIDE SEQUENCE</scope>
    <source>
        <strain evidence="6">ATCC 50979</strain>
    </source>
</reference>
<dbReference type="EMBL" id="HBGL01003730">
    <property type="protein sequence ID" value="CAD9290707.1"/>
    <property type="molecule type" value="Transcribed_RNA"/>
</dbReference>
<keyword evidence="4" id="KW-0472">Membrane</keyword>
<feature type="region of interest" description="Disordered" evidence="3">
    <location>
        <begin position="541"/>
        <end position="577"/>
    </location>
</feature>
<dbReference type="GO" id="GO:0098609">
    <property type="term" value="P:cell-cell adhesion"/>
    <property type="evidence" value="ECO:0007669"/>
    <property type="project" value="TreeGrafter"/>
</dbReference>
<feature type="region of interest" description="Disordered" evidence="3">
    <location>
        <begin position="425"/>
        <end position="483"/>
    </location>
</feature>
<dbReference type="GO" id="GO:0033627">
    <property type="term" value="P:cell adhesion mediated by integrin"/>
    <property type="evidence" value="ECO:0007669"/>
    <property type="project" value="TreeGrafter"/>
</dbReference>
<dbReference type="SUPFAM" id="SSF69318">
    <property type="entry name" value="Integrin alpha N-terminal domain"/>
    <property type="match status" value="2"/>
</dbReference>
<feature type="signal peptide" evidence="5">
    <location>
        <begin position="1"/>
        <end position="17"/>
    </location>
</feature>
<dbReference type="InterPro" id="IPR028994">
    <property type="entry name" value="Integrin_alpha_N"/>
</dbReference>
<keyword evidence="2" id="KW-0325">Glycoprotein</keyword>
<gene>
    <name evidence="6" type="ORF">SSP0437_LOCUS2874</name>
</gene>
<dbReference type="InterPro" id="IPR000413">
    <property type="entry name" value="Integrin_alpha"/>
</dbReference>
<keyword evidence="1 5" id="KW-0732">Signal</keyword>
<dbReference type="GO" id="GO:0007229">
    <property type="term" value="P:integrin-mediated signaling pathway"/>
    <property type="evidence" value="ECO:0007669"/>
    <property type="project" value="TreeGrafter"/>
</dbReference>
<keyword evidence="4" id="KW-0812">Transmembrane</keyword>
<dbReference type="GO" id="GO:0008305">
    <property type="term" value="C:integrin complex"/>
    <property type="evidence" value="ECO:0007669"/>
    <property type="project" value="InterPro"/>
</dbReference>
<feature type="compositionally biased region" description="Pro residues" evidence="3">
    <location>
        <begin position="427"/>
        <end position="439"/>
    </location>
</feature>
<evidence type="ECO:0000256" key="1">
    <source>
        <dbReference type="ARBA" id="ARBA00022729"/>
    </source>
</evidence>
<dbReference type="GO" id="GO:0005178">
    <property type="term" value="F:integrin binding"/>
    <property type="evidence" value="ECO:0007669"/>
    <property type="project" value="TreeGrafter"/>
</dbReference>
<dbReference type="AlphaFoldDB" id="A0A7S1YCL7"/>
<dbReference type="Pfam" id="PF13517">
    <property type="entry name" value="FG-GAP_3"/>
    <property type="match status" value="1"/>
</dbReference>
<name>A0A7S1YCL7_9EUKA</name>
<evidence type="ECO:0000256" key="2">
    <source>
        <dbReference type="ARBA" id="ARBA00023180"/>
    </source>
</evidence>
<dbReference type="Gene3D" id="2.130.10.130">
    <property type="entry name" value="Integrin alpha, N-terminal"/>
    <property type="match status" value="2"/>
</dbReference>
<sequence>MVAQYLLMAWTLFTVSAQDPFPLRASSVIGDGSASWRGTSLLSLGDVSSGTSPGGTCGVLAIGRPGYDNSDGRTNAGLVQVYVGRAGIGIPSGTGNSDDADHVVVGPSEGSNFGTSMTRAGDVFGDGGEDLWIVAPAQANLYLANLLPGRRVYESEFQQEIHDIGLNTMGSSILGRFDLDGDGFMDLILGSKGSDMIVMYGTSSGITKAGQQTLSRPGTNVHYGGTSSVGTHIAVGDYDNDGVLDIFACVAVPSAQDNFAAGVISYGRPGRGGWSSEVLADESILGVCVQPRTARINDDDVDDLVVGSATKRNMYVFFGASSRQLTRKTMSGPPSSVSFGKHTAIIDLDHDGQDDLVTCDEAHNSRRGKCYIYNALDLDTPVMTLIGRAAAEEFGSPVVAADLNCDGWDDLAITSRDGGIVSFFQRIPPPTTQPPPPTPVGEGEPGGASPTLFPASTTSGGGDTPVLAGSPRGSMPAEMSSGDSAGLQDIVNDISDGFPANVYGYVVLGLFLLSLCGCLRCSFTSRERRLAASAERRPVELSSGGPFHGALRSSRGTHRPAARTRSGARTNGTLQGGRASAITIRGSDIILPPAPTSQYPTSQYDDDII</sequence>
<dbReference type="PANTHER" id="PTHR23220:SF122">
    <property type="entry name" value="INTEGRIN ALPHA-PS1"/>
    <property type="match status" value="1"/>
</dbReference>
<dbReference type="InterPro" id="IPR013517">
    <property type="entry name" value="FG-GAP"/>
</dbReference>
<protein>
    <recommendedName>
        <fullName evidence="7">Integrin alpha-2 domain-containing protein</fullName>
    </recommendedName>
</protein>
<feature type="transmembrane region" description="Helical" evidence="4">
    <location>
        <begin position="502"/>
        <end position="523"/>
    </location>
</feature>
<evidence type="ECO:0008006" key="7">
    <source>
        <dbReference type="Google" id="ProtNLM"/>
    </source>
</evidence>
<dbReference type="GO" id="GO:0007160">
    <property type="term" value="P:cell-matrix adhesion"/>
    <property type="evidence" value="ECO:0007669"/>
    <property type="project" value="TreeGrafter"/>
</dbReference>
<dbReference type="PANTHER" id="PTHR23220">
    <property type="entry name" value="INTEGRIN ALPHA"/>
    <property type="match status" value="1"/>
</dbReference>
<organism evidence="6">
    <name type="scientific">Sexangularia sp. CB-2014</name>
    <dbReference type="NCBI Taxonomy" id="1486929"/>
    <lineage>
        <taxon>Eukaryota</taxon>
        <taxon>Amoebozoa</taxon>
        <taxon>Tubulinea</taxon>
        <taxon>Elardia</taxon>
        <taxon>Arcellinida</taxon>
        <taxon>Arcellinida incertae sedis</taxon>
        <taxon>Sexangularia</taxon>
    </lineage>
</organism>
<dbReference type="PRINTS" id="PR01185">
    <property type="entry name" value="INTEGRINA"/>
</dbReference>
<feature type="chain" id="PRO_5031253355" description="Integrin alpha-2 domain-containing protein" evidence="5">
    <location>
        <begin position="18"/>
        <end position="609"/>
    </location>
</feature>
<evidence type="ECO:0000313" key="6">
    <source>
        <dbReference type="EMBL" id="CAD9290707.1"/>
    </source>
</evidence>
<evidence type="ECO:0000256" key="3">
    <source>
        <dbReference type="SAM" id="MobiDB-lite"/>
    </source>
</evidence>